<dbReference type="PANTHER" id="PTHR44591:SF19">
    <property type="entry name" value="TWO-COMPONENT RESPONSE REGULATOR-RELATED"/>
    <property type="match status" value="1"/>
</dbReference>
<dbReference type="InterPro" id="IPR050595">
    <property type="entry name" value="Bact_response_regulator"/>
</dbReference>
<dbReference type="EMBL" id="JAOYOD010000001">
    <property type="protein sequence ID" value="MCV9389399.1"/>
    <property type="molecule type" value="Genomic_DNA"/>
</dbReference>
<organism evidence="4 5">
    <name type="scientific">Reichenbachiella ulvae</name>
    <dbReference type="NCBI Taxonomy" id="2980104"/>
    <lineage>
        <taxon>Bacteria</taxon>
        <taxon>Pseudomonadati</taxon>
        <taxon>Bacteroidota</taxon>
        <taxon>Cytophagia</taxon>
        <taxon>Cytophagales</taxon>
        <taxon>Reichenbachiellaceae</taxon>
        <taxon>Reichenbachiella</taxon>
    </lineage>
</organism>
<dbReference type="Pfam" id="PF00072">
    <property type="entry name" value="Response_reg"/>
    <property type="match status" value="1"/>
</dbReference>
<evidence type="ECO:0000256" key="1">
    <source>
        <dbReference type="ARBA" id="ARBA00022553"/>
    </source>
</evidence>
<protein>
    <submittedName>
        <fullName evidence="4">Response regulator</fullName>
    </submittedName>
</protein>
<evidence type="ECO:0000256" key="2">
    <source>
        <dbReference type="PROSITE-ProRule" id="PRU00169"/>
    </source>
</evidence>
<evidence type="ECO:0000313" key="4">
    <source>
        <dbReference type="EMBL" id="MCV9389399.1"/>
    </source>
</evidence>
<sequence>MAEKKKLLYVDDEVANLNVFRIAFKRRYQVTTAGSAEEGLELLKNEKFDIIVCDHRMPGMTGVEMLQIVRDEYPEMKTIVISEYVNDEIIREAIKQFGLDGSMGKPWDAEELISIIEG</sequence>
<dbReference type="InterPro" id="IPR001789">
    <property type="entry name" value="Sig_transdc_resp-reg_receiver"/>
</dbReference>
<dbReference type="RefSeq" id="WP_264140319.1">
    <property type="nucleotide sequence ID" value="NZ_JAOYOD010000001.1"/>
</dbReference>
<dbReference type="InterPro" id="IPR011006">
    <property type="entry name" value="CheY-like_superfamily"/>
</dbReference>
<dbReference type="PROSITE" id="PS50110">
    <property type="entry name" value="RESPONSE_REGULATORY"/>
    <property type="match status" value="1"/>
</dbReference>
<evidence type="ECO:0000259" key="3">
    <source>
        <dbReference type="PROSITE" id="PS50110"/>
    </source>
</evidence>
<evidence type="ECO:0000313" key="5">
    <source>
        <dbReference type="Proteomes" id="UP001300692"/>
    </source>
</evidence>
<dbReference type="Gene3D" id="3.40.50.2300">
    <property type="match status" value="1"/>
</dbReference>
<dbReference type="PANTHER" id="PTHR44591">
    <property type="entry name" value="STRESS RESPONSE REGULATOR PROTEIN 1"/>
    <property type="match status" value="1"/>
</dbReference>
<name>A0ABT3D0Q0_9BACT</name>
<comment type="caution">
    <text evidence="4">The sequence shown here is derived from an EMBL/GenBank/DDBJ whole genome shotgun (WGS) entry which is preliminary data.</text>
</comment>
<gene>
    <name evidence="4" type="ORF">N7U62_22225</name>
</gene>
<keyword evidence="5" id="KW-1185">Reference proteome</keyword>
<proteinExistence type="predicted"/>
<feature type="domain" description="Response regulatory" evidence="3">
    <location>
        <begin position="6"/>
        <end position="118"/>
    </location>
</feature>
<feature type="modified residue" description="4-aspartylphosphate" evidence="2">
    <location>
        <position position="54"/>
    </location>
</feature>
<dbReference type="SUPFAM" id="SSF52172">
    <property type="entry name" value="CheY-like"/>
    <property type="match status" value="1"/>
</dbReference>
<keyword evidence="1 2" id="KW-0597">Phosphoprotein</keyword>
<reference evidence="4 5" key="1">
    <citation type="submission" date="2022-10" db="EMBL/GenBank/DDBJ databases">
        <title>Comparative genomics and taxonomic characterization of three novel marine species of genus Reichenbachiella exhibiting antioxidant and polysaccharide degradation activities.</title>
        <authorList>
            <person name="Muhammad N."/>
            <person name="Lee Y.-J."/>
            <person name="Ko J."/>
            <person name="Kim S.-G."/>
        </authorList>
    </citation>
    <scope>NUCLEOTIDE SEQUENCE [LARGE SCALE GENOMIC DNA]</scope>
    <source>
        <strain evidence="4 5">ABR2-5</strain>
    </source>
</reference>
<dbReference type="Proteomes" id="UP001300692">
    <property type="component" value="Unassembled WGS sequence"/>
</dbReference>
<dbReference type="SMART" id="SM00448">
    <property type="entry name" value="REC"/>
    <property type="match status" value="1"/>
</dbReference>
<accession>A0ABT3D0Q0</accession>